<feature type="transmembrane region" description="Helical" evidence="5">
    <location>
        <begin position="130"/>
        <end position="148"/>
    </location>
</feature>
<accession>A0ABS2EMX0</accession>
<dbReference type="Proteomes" id="UP000776629">
    <property type="component" value="Unassembled WGS sequence"/>
</dbReference>
<gene>
    <name evidence="6" type="ORF">H5993_03315</name>
</gene>
<evidence type="ECO:0000313" key="7">
    <source>
        <dbReference type="Proteomes" id="UP000776629"/>
    </source>
</evidence>
<evidence type="ECO:0000313" key="6">
    <source>
        <dbReference type="EMBL" id="MBM6753789.1"/>
    </source>
</evidence>
<protein>
    <submittedName>
        <fullName evidence="6">APC family permease</fullName>
    </submittedName>
</protein>
<feature type="transmembrane region" description="Helical" evidence="5">
    <location>
        <begin position="389"/>
        <end position="409"/>
    </location>
</feature>
<keyword evidence="7" id="KW-1185">Reference proteome</keyword>
<dbReference type="Pfam" id="PF13520">
    <property type="entry name" value="AA_permease_2"/>
    <property type="match status" value="1"/>
</dbReference>
<keyword evidence="2 5" id="KW-0812">Transmembrane</keyword>
<evidence type="ECO:0000256" key="4">
    <source>
        <dbReference type="ARBA" id="ARBA00023136"/>
    </source>
</evidence>
<feature type="transmembrane region" description="Helical" evidence="5">
    <location>
        <begin position="155"/>
        <end position="178"/>
    </location>
</feature>
<evidence type="ECO:0000256" key="2">
    <source>
        <dbReference type="ARBA" id="ARBA00022692"/>
    </source>
</evidence>
<keyword evidence="4 5" id="KW-0472">Membrane</keyword>
<feature type="transmembrane region" description="Helical" evidence="5">
    <location>
        <begin position="232"/>
        <end position="255"/>
    </location>
</feature>
<evidence type="ECO:0000256" key="5">
    <source>
        <dbReference type="SAM" id="Phobius"/>
    </source>
</evidence>
<feature type="transmembrane region" description="Helical" evidence="5">
    <location>
        <begin position="198"/>
        <end position="220"/>
    </location>
</feature>
<dbReference type="PIRSF" id="PIRSF006060">
    <property type="entry name" value="AA_transporter"/>
    <property type="match status" value="1"/>
</dbReference>
<dbReference type="InterPro" id="IPR002293">
    <property type="entry name" value="AA/rel_permease1"/>
</dbReference>
<name>A0ABS2EMX0_9LACO</name>
<dbReference type="EMBL" id="JACJJQ010000010">
    <property type="protein sequence ID" value="MBM6753789.1"/>
    <property type="molecule type" value="Genomic_DNA"/>
</dbReference>
<dbReference type="RefSeq" id="WP_204776217.1">
    <property type="nucleotide sequence ID" value="NZ_JACJJQ010000010.1"/>
</dbReference>
<dbReference type="PANTHER" id="PTHR11785:SF512">
    <property type="entry name" value="SOBREMESA, ISOFORM B"/>
    <property type="match status" value="1"/>
</dbReference>
<feature type="transmembrane region" description="Helical" evidence="5">
    <location>
        <begin position="46"/>
        <end position="70"/>
    </location>
</feature>
<proteinExistence type="predicted"/>
<comment type="subcellular location">
    <subcellularLocation>
        <location evidence="1">Membrane</location>
        <topology evidence="1">Multi-pass membrane protein</topology>
    </subcellularLocation>
</comment>
<evidence type="ECO:0000256" key="1">
    <source>
        <dbReference type="ARBA" id="ARBA00004141"/>
    </source>
</evidence>
<keyword evidence="3 5" id="KW-1133">Transmembrane helix</keyword>
<dbReference type="Gene3D" id="1.20.1740.10">
    <property type="entry name" value="Amino acid/polyamine transporter I"/>
    <property type="match status" value="1"/>
</dbReference>
<organism evidence="6 7">
    <name type="scientific">Limosilactobacillus alvi</name>
    <dbReference type="NCBI Taxonomy" id="990412"/>
    <lineage>
        <taxon>Bacteria</taxon>
        <taxon>Bacillati</taxon>
        <taxon>Bacillota</taxon>
        <taxon>Bacilli</taxon>
        <taxon>Lactobacillales</taxon>
        <taxon>Lactobacillaceae</taxon>
        <taxon>Limosilactobacillus</taxon>
    </lineage>
</organism>
<feature type="transmembrane region" description="Helical" evidence="5">
    <location>
        <begin position="415"/>
        <end position="435"/>
    </location>
</feature>
<comment type="caution">
    <text evidence="6">The sequence shown here is derived from an EMBL/GenBank/DDBJ whole genome shotgun (WGS) entry which is preliminary data.</text>
</comment>
<sequence length="456" mass="49311">MEKQPPREEMKRALGLGSALSIVVGTIIGSGIFFKQGSVLDSAGNSTMAILAWIVGGILTLTAGLTIAEIGAQMPYTGGLYVYIEELYGRVWGFLAGWMQVIVYGPAIIASVAGFMSILMTNFFGLSNEWRVPLAVVTILAIGFMNMFENKVGAAFAVVTTIGKLVPIAAIIIFGLFWGHNNALGQTVGEIHSASGNFGVAVLATLFGYDGWILIANLGGEIKHPQKVLPQAIIIGITAVLVIYTLITVAVLRFLPASQIHTLGENTTAYLATAAFGQIGGKLLSAGIIISMMGTINGKMLTFPRIVYAMAKRRDLPFSRYLAYLTPKAKAPVVATLFIIVLATILMLFFNPDRLSDLCVFTVYCFYTLAFFGIFILRKRNGNHRPFSTPLYPWIPIIAIAGGIFVLISEVINDPAGVILFIGVVIVGLPVLYLVKKLDQRRVEKALNIKNNNLKK</sequence>
<dbReference type="InterPro" id="IPR050598">
    <property type="entry name" value="AminoAcid_Transporter"/>
</dbReference>
<feature type="transmembrane region" description="Helical" evidence="5">
    <location>
        <begin position="355"/>
        <end position="377"/>
    </location>
</feature>
<evidence type="ECO:0000256" key="3">
    <source>
        <dbReference type="ARBA" id="ARBA00022989"/>
    </source>
</evidence>
<dbReference type="PANTHER" id="PTHR11785">
    <property type="entry name" value="AMINO ACID TRANSPORTER"/>
    <property type="match status" value="1"/>
</dbReference>
<reference evidence="6 7" key="1">
    <citation type="journal article" date="2021" name="Sci. Rep.">
        <title>The distribution of antibiotic resistance genes in chicken gut microbiota commensals.</title>
        <authorList>
            <person name="Juricova H."/>
            <person name="Matiasovicova J."/>
            <person name="Kubasova T."/>
            <person name="Cejkova D."/>
            <person name="Rychlik I."/>
        </authorList>
    </citation>
    <scope>NUCLEOTIDE SEQUENCE [LARGE SCALE GENOMIC DNA]</scope>
    <source>
        <strain evidence="6 7">An810</strain>
    </source>
</reference>
<feature type="transmembrane region" description="Helical" evidence="5">
    <location>
        <begin position="329"/>
        <end position="349"/>
    </location>
</feature>
<feature type="transmembrane region" description="Helical" evidence="5">
    <location>
        <begin position="12"/>
        <end position="34"/>
    </location>
</feature>
<feature type="transmembrane region" description="Helical" evidence="5">
    <location>
        <begin position="91"/>
        <end position="118"/>
    </location>
</feature>